<dbReference type="SUPFAM" id="SSF90257">
    <property type="entry name" value="Myosin rod fragments"/>
    <property type="match status" value="1"/>
</dbReference>
<dbReference type="GO" id="GO:0099184">
    <property type="term" value="F:structural constituent of postsynaptic intermediate filament cytoskeleton"/>
    <property type="evidence" value="ECO:0007669"/>
    <property type="project" value="TreeGrafter"/>
</dbReference>
<keyword evidence="6 10" id="KW-0175">Coiled coil</keyword>
<dbReference type="FunFam" id="1.20.5.170:FF:000002">
    <property type="entry name" value="Type I keratin KA11"/>
    <property type="match status" value="1"/>
</dbReference>
<dbReference type="RefSeq" id="XP_031441094.1">
    <property type="nucleotide sequence ID" value="XM_031585234.2"/>
</dbReference>
<proteinExistence type="inferred from homology"/>
<feature type="region of interest" description="Disordered" evidence="11">
    <location>
        <begin position="41"/>
        <end position="66"/>
    </location>
</feature>
<feature type="region of interest" description="Disordered" evidence="11">
    <location>
        <begin position="399"/>
        <end position="763"/>
    </location>
</feature>
<keyword evidence="13" id="KW-1185">Reference proteome</keyword>
<evidence type="ECO:0000256" key="1">
    <source>
        <dbReference type="ARBA" id="ARBA00004245"/>
    </source>
</evidence>
<evidence type="ECO:0000313" key="14">
    <source>
        <dbReference type="RefSeq" id="XP_031441094.1"/>
    </source>
</evidence>
<dbReference type="Pfam" id="PF00038">
    <property type="entry name" value="Filament"/>
    <property type="match status" value="1"/>
</dbReference>
<keyword evidence="5 9" id="KW-0403">Intermediate filament</keyword>
<dbReference type="GO" id="GO:0030424">
    <property type="term" value="C:axon"/>
    <property type="evidence" value="ECO:0007669"/>
    <property type="project" value="UniProtKB-SubCell"/>
</dbReference>
<dbReference type="PANTHER" id="PTHR23214">
    <property type="entry name" value="NEUROFILAMENT TRIPLET H PROTEIN"/>
    <property type="match status" value="1"/>
</dbReference>
<dbReference type="GO" id="GO:0061564">
    <property type="term" value="P:axon development"/>
    <property type="evidence" value="ECO:0007669"/>
    <property type="project" value="TreeGrafter"/>
</dbReference>
<dbReference type="PANTHER" id="PTHR23214:SF1">
    <property type="entry name" value="NEUROFILAMENT HEAVY POLYPEPTIDE"/>
    <property type="match status" value="1"/>
</dbReference>
<feature type="compositionally biased region" description="Basic and acidic residues" evidence="11">
    <location>
        <begin position="598"/>
        <end position="611"/>
    </location>
</feature>
<evidence type="ECO:0000256" key="7">
    <source>
        <dbReference type="ARBA" id="ARBA00023212"/>
    </source>
</evidence>
<dbReference type="GO" id="GO:0005883">
    <property type="term" value="C:neurofilament"/>
    <property type="evidence" value="ECO:0007669"/>
    <property type="project" value="TreeGrafter"/>
</dbReference>
<name>A0A6P8GPD9_CLUHA</name>
<feature type="compositionally biased region" description="Acidic residues" evidence="11">
    <location>
        <begin position="404"/>
        <end position="464"/>
    </location>
</feature>
<keyword evidence="7" id="KW-0206">Cytoskeleton</keyword>
<dbReference type="SUPFAM" id="SSF64593">
    <property type="entry name" value="Intermediate filament protein, coiled coil region"/>
    <property type="match status" value="2"/>
</dbReference>
<dbReference type="PROSITE" id="PS51842">
    <property type="entry name" value="IF_ROD_2"/>
    <property type="match status" value="1"/>
</dbReference>
<dbReference type="InterPro" id="IPR018039">
    <property type="entry name" value="IF_conserved"/>
</dbReference>
<comment type="subcellular location">
    <subcellularLocation>
        <location evidence="2">Cell projection</location>
        <location evidence="2">Axon</location>
    </subcellularLocation>
    <subcellularLocation>
        <location evidence="1">Cytoplasm</location>
        <location evidence="1">Cytoskeleton</location>
    </subcellularLocation>
</comment>
<keyword evidence="8" id="KW-0966">Cell projection</keyword>
<feature type="compositionally biased region" description="Basic and acidic residues" evidence="11">
    <location>
        <begin position="465"/>
        <end position="475"/>
    </location>
</feature>
<dbReference type="OrthoDB" id="2441647at2759"/>
<evidence type="ECO:0000256" key="10">
    <source>
        <dbReference type="SAM" id="Coils"/>
    </source>
</evidence>
<feature type="compositionally biased region" description="Acidic residues" evidence="11">
    <location>
        <begin position="628"/>
        <end position="642"/>
    </location>
</feature>
<feature type="compositionally biased region" description="Low complexity" evidence="11">
    <location>
        <begin position="526"/>
        <end position="573"/>
    </location>
</feature>
<organism evidence="13 14">
    <name type="scientific">Clupea harengus</name>
    <name type="common">Atlantic herring</name>
    <dbReference type="NCBI Taxonomy" id="7950"/>
    <lineage>
        <taxon>Eukaryota</taxon>
        <taxon>Metazoa</taxon>
        <taxon>Chordata</taxon>
        <taxon>Craniata</taxon>
        <taxon>Vertebrata</taxon>
        <taxon>Euteleostomi</taxon>
        <taxon>Actinopterygii</taxon>
        <taxon>Neopterygii</taxon>
        <taxon>Teleostei</taxon>
        <taxon>Clupei</taxon>
        <taxon>Clupeiformes</taxon>
        <taxon>Clupeoidei</taxon>
        <taxon>Clupeidae</taxon>
        <taxon>Clupea</taxon>
    </lineage>
</organism>
<feature type="coiled-coil region" evidence="10">
    <location>
        <begin position="74"/>
        <end position="108"/>
    </location>
</feature>
<dbReference type="Gene3D" id="1.20.5.170">
    <property type="match status" value="1"/>
</dbReference>
<evidence type="ECO:0000256" key="11">
    <source>
        <dbReference type="SAM" id="MobiDB-lite"/>
    </source>
</evidence>
<reference evidence="14" key="1">
    <citation type="submission" date="2025-08" db="UniProtKB">
        <authorList>
            <consortium name="RefSeq"/>
        </authorList>
    </citation>
    <scope>IDENTIFICATION</scope>
</reference>
<dbReference type="InterPro" id="IPR039008">
    <property type="entry name" value="IF_rod_dom"/>
</dbReference>
<dbReference type="KEGG" id="char:105895486"/>
<evidence type="ECO:0000256" key="4">
    <source>
        <dbReference type="ARBA" id="ARBA00022553"/>
    </source>
</evidence>
<feature type="compositionally biased region" description="Basic and acidic residues" evidence="11">
    <location>
        <begin position="643"/>
        <end position="763"/>
    </location>
</feature>
<dbReference type="Proteomes" id="UP000515152">
    <property type="component" value="Chromosome 18"/>
</dbReference>
<evidence type="ECO:0000259" key="12">
    <source>
        <dbReference type="PROSITE" id="PS51842"/>
    </source>
</evidence>
<accession>A0A6P8GPD9</accession>
<gene>
    <name evidence="14" type="primary">LOC105895486</name>
</gene>
<evidence type="ECO:0000256" key="9">
    <source>
        <dbReference type="RuleBase" id="RU000685"/>
    </source>
</evidence>
<feature type="compositionally biased region" description="Acidic residues" evidence="11">
    <location>
        <begin position="476"/>
        <end position="487"/>
    </location>
</feature>
<comment type="similarity">
    <text evidence="9">Belongs to the intermediate filament family.</text>
</comment>
<feature type="coiled-coil region" evidence="10">
    <location>
        <begin position="279"/>
        <end position="313"/>
    </location>
</feature>
<dbReference type="SMART" id="SM01391">
    <property type="entry name" value="Filament"/>
    <property type="match status" value="1"/>
</dbReference>
<dbReference type="InterPro" id="IPR002957">
    <property type="entry name" value="Keratin_I"/>
</dbReference>
<keyword evidence="4" id="KW-0597">Phosphoprotein</keyword>
<dbReference type="AlphaFoldDB" id="A0A6P8GPD9"/>
<sequence>MSYMMDNLYGPGYYRKGQISMRTRTTPVSSGFHSATLSRNSVSSGYRRTGGGHSADSLESFSGETRTRSEKEVLQALNDRFAVYIEKVRHLELQNKHLEAEAAALRQSQAGRSAIGEHYDRELGDLRDTIAQLTQEKTQFFLEQQHIEEDLQHLQTRLEDEMRGRGDLEAGIRAVTKYIDESGLARLELDKKTQSLQDECTFLKKNHEDDVNDLLEQIQGAQMNVESRDQVKADLTSALREIRAQLDDHASMNTAQAEDWFKVRMEKLSDAAHFNDDAIRAAQDEMSEYRRQLQNRIVELETLKGTKDSLERQRYEVEDHHQGDMASFQETIHHLDNELRGTKMEMASQLREYQDLLNVKMALDIEIAAYRKLLEGEETRYVSGLSPYSYLEGKITSHTKEDKAIEEENEEAEEAGDDEGEGGEEEVEEEGEKEGEEEAAEDAEEEEAKSDEEKGGEEEEEEGEGEKVEEGKEAEGGEEGAAEEEDETSKSPTNEKSEKDSTSPAPKSPQVKTPTSKSPDSKSPKAKSPATKSPESQSPKPKSPESKSPGTKSPGTKSPGTKSPPKTPQSKSPPKSPAPEKNKLPTSKSADSKPAAKKSPESKATVEEKPKSKGTPAAEKSAPKEEQAEAEDKDQAEEESKEEAEKESKEEVEKDATPKTDDKKDASKSPTKEQSPAKKDEEKPATPKTEGKPKEETKPAAKPAPEKKSDKTDSKKEDKKAEVEEAKDTPAAKTKEAAKTEKAEKSPDTKTKEAKATDEKSKK</sequence>
<keyword evidence="3" id="KW-0963">Cytoplasm</keyword>
<feature type="domain" description="IF rod" evidence="12">
    <location>
        <begin position="70"/>
        <end position="381"/>
    </location>
</feature>
<evidence type="ECO:0000256" key="5">
    <source>
        <dbReference type="ARBA" id="ARBA00022754"/>
    </source>
</evidence>
<evidence type="ECO:0000313" key="13">
    <source>
        <dbReference type="Proteomes" id="UP000515152"/>
    </source>
</evidence>
<dbReference type="Gene3D" id="1.20.5.1160">
    <property type="entry name" value="Vasodilator-stimulated phosphoprotein"/>
    <property type="match status" value="1"/>
</dbReference>
<protein>
    <submittedName>
        <fullName evidence="14">Neurofilament medium polypeptide</fullName>
    </submittedName>
</protein>
<dbReference type="PROSITE" id="PS00226">
    <property type="entry name" value="IF_ROD_1"/>
    <property type="match status" value="1"/>
</dbReference>
<evidence type="ECO:0000256" key="6">
    <source>
        <dbReference type="ARBA" id="ARBA00023054"/>
    </source>
</evidence>
<dbReference type="GO" id="GO:0045110">
    <property type="term" value="P:intermediate filament bundle assembly"/>
    <property type="evidence" value="ECO:0007669"/>
    <property type="project" value="TreeGrafter"/>
</dbReference>
<evidence type="ECO:0000256" key="3">
    <source>
        <dbReference type="ARBA" id="ARBA00022490"/>
    </source>
</evidence>
<dbReference type="FunFam" id="1.20.5.1160:FF:000001">
    <property type="entry name" value="Keratin type II"/>
    <property type="match status" value="1"/>
</dbReference>
<dbReference type="PRINTS" id="PR01248">
    <property type="entry name" value="TYPE1KERATIN"/>
</dbReference>
<evidence type="ECO:0000256" key="8">
    <source>
        <dbReference type="ARBA" id="ARBA00023273"/>
    </source>
</evidence>
<dbReference type="GeneID" id="105895486"/>
<dbReference type="Gene3D" id="1.20.5.500">
    <property type="entry name" value="Single helix bin"/>
    <property type="match status" value="1"/>
</dbReference>
<evidence type="ECO:0000256" key="2">
    <source>
        <dbReference type="ARBA" id="ARBA00004489"/>
    </source>
</evidence>